<evidence type="ECO:0000313" key="3">
    <source>
        <dbReference type="Proteomes" id="UP001148838"/>
    </source>
</evidence>
<dbReference type="EMBL" id="JAJSOF020000015">
    <property type="protein sequence ID" value="KAJ4441756.1"/>
    <property type="molecule type" value="Genomic_DNA"/>
</dbReference>
<proteinExistence type="predicted"/>
<comment type="caution">
    <text evidence="2">The sequence shown here is derived from an EMBL/GenBank/DDBJ whole genome shotgun (WGS) entry which is preliminary data.</text>
</comment>
<organism evidence="2 3">
    <name type="scientific">Periplaneta americana</name>
    <name type="common">American cockroach</name>
    <name type="synonym">Blatta americana</name>
    <dbReference type="NCBI Taxonomy" id="6978"/>
    <lineage>
        <taxon>Eukaryota</taxon>
        <taxon>Metazoa</taxon>
        <taxon>Ecdysozoa</taxon>
        <taxon>Arthropoda</taxon>
        <taxon>Hexapoda</taxon>
        <taxon>Insecta</taxon>
        <taxon>Pterygota</taxon>
        <taxon>Neoptera</taxon>
        <taxon>Polyneoptera</taxon>
        <taxon>Dictyoptera</taxon>
        <taxon>Blattodea</taxon>
        <taxon>Blattoidea</taxon>
        <taxon>Blattidae</taxon>
        <taxon>Blattinae</taxon>
        <taxon>Periplaneta</taxon>
    </lineage>
</organism>
<feature type="compositionally biased region" description="Acidic residues" evidence="1">
    <location>
        <begin position="70"/>
        <end position="83"/>
    </location>
</feature>
<dbReference type="Proteomes" id="UP001148838">
    <property type="component" value="Unassembled WGS sequence"/>
</dbReference>
<reference evidence="2 3" key="1">
    <citation type="journal article" date="2022" name="Allergy">
        <title>Genome assembly and annotation of Periplaneta americana reveal a comprehensive cockroach allergen profile.</title>
        <authorList>
            <person name="Wang L."/>
            <person name="Xiong Q."/>
            <person name="Saelim N."/>
            <person name="Wang L."/>
            <person name="Nong W."/>
            <person name="Wan A.T."/>
            <person name="Shi M."/>
            <person name="Liu X."/>
            <person name="Cao Q."/>
            <person name="Hui J.H.L."/>
            <person name="Sookrung N."/>
            <person name="Leung T.F."/>
            <person name="Tungtrongchitr A."/>
            <person name="Tsui S.K.W."/>
        </authorList>
    </citation>
    <scope>NUCLEOTIDE SEQUENCE [LARGE SCALE GENOMIC DNA]</scope>
    <source>
        <strain evidence="2">PWHHKU_190912</strain>
    </source>
</reference>
<evidence type="ECO:0000313" key="2">
    <source>
        <dbReference type="EMBL" id="KAJ4441756.1"/>
    </source>
</evidence>
<name>A0ABQ8T6L6_PERAM</name>
<gene>
    <name evidence="2" type="ORF">ANN_11614</name>
</gene>
<keyword evidence="3" id="KW-1185">Reference proteome</keyword>
<feature type="region of interest" description="Disordered" evidence="1">
    <location>
        <begin position="62"/>
        <end position="102"/>
    </location>
</feature>
<accession>A0ABQ8T6L6</accession>
<evidence type="ECO:0000256" key="1">
    <source>
        <dbReference type="SAM" id="MobiDB-lite"/>
    </source>
</evidence>
<sequence length="102" mass="11368">MSPGSGTESYPAFARIGLRENPGNNLNQCIHFIFPYSHVCPAPWRRGLRHLAQDSRYGMRAGSMSVYGMSDDDDDDDDDDEDEGRSGNPEPARSLYQGDRQA</sequence>
<protein>
    <submittedName>
        <fullName evidence="2">Uncharacterized protein</fullName>
    </submittedName>
</protein>